<organism evidence="1 2">
    <name type="scientific">Trifolium pratense</name>
    <name type="common">Red clover</name>
    <dbReference type="NCBI Taxonomy" id="57577"/>
    <lineage>
        <taxon>Eukaryota</taxon>
        <taxon>Viridiplantae</taxon>
        <taxon>Streptophyta</taxon>
        <taxon>Embryophyta</taxon>
        <taxon>Tracheophyta</taxon>
        <taxon>Spermatophyta</taxon>
        <taxon>Magnoliopsida</taxon>
        <taxon>eudicotyledons</taxon>
        <taxon>Gunneridae</taxon>
        <taxon>Pentapetalae</taxon>
        <taxon>rosids</taxon>
        <taxon>fabids</taxon>
        <taxon>Fabales</taxon>
        <taxon>Fabaceae</taxon>
        <taxon>Papilionoideae</taxon>
        <taxon>50 kb inversion clade</taxon>
        <taxon>NPAAA clade</taxon>
        <taxon>Hologalegina</taxon>
        <taxon>IRL clade</taxon>
        <taxon>Trifolieae</taxon>
        <taxon>Trifolium</taxon>
    </lineage>
</organism>
<gene>
    <name evidence="1" type="ORF">MILVUS5_LOCUS40783</name>
</gene>
<name>A0ACB0M9I4_TRIPR</name>
<keyword evidence="2" id="KW-1185">Reference proteome</keyword>
<dbReference type="Proteomes" id="UP001177021">
    <property type="component" value="Unassembled WGS sequence"/>
</dbReference>
<comment type="caution">
    <text evidence="1">The sequence shown here is derived from an EMBL/GenBank/DDBJ whole genome shotgun (WGS) entry which is preliminary data.</text>
</comment>
<reference evidence="1" key="1">
    <citation type="submission" date="2023-10" db="EMBL/GenBank/DDBJ databases">
        <authorList>
            <person name="Rodriguez Cubillos JULIANA M."/>
            <person name="De Vega J."/>
        </authorList>
    </citation>
    <scope>NUCLEOTIDE SEQUENCE</scope>
</reference>
<evidence type="ECO:0000313" key="2">
    <source>
        <dbReference type="Proteomes" id="UP001177021"/>
    </source>
</evidence>
<evidence type="ECO:0000313" key="1">
    <source>
        <dbReference type="EMBL" id="CAJ2678514.1"/>
    </source>
</evidence>
<sequence>MSSRVLKFQTPLQSFLKYLPIASVLSDLPLKIFGCTAFVHEHKHLGKLEPRAIKCVFIGYSSSQKGYKYFDPNTKKIFVTMDVTFFENKPFFGNDHLQRGKTNEDSPELFENLIISEDVYISHNSVPCTSVPKENALEKLDEPTPSMSKDQSESEATNQNKDQTNVFSEINQNAPNKDPYNETEKRFEEGNPIWKGKFYVRRNNDQVVEDLVPQPSQESEPSESQPTQTGKSLLDPNSLYTDLDVPIELRKQYTDLNVPIAHRKPGRPCTRHPLSNFVSYSNLSPSFAAFTSNLSSVKIPKNVQEALEIPKWKEAVFEEMKALEKNKTWSATTLPAGKRTVGCKWVFTIKYNSDGSIGRYKARLVAKGFTQTYGIDYSETFSHVAKLNTIRILLSLAANLDWPLHQLYVKNVFLNGDLEEEVYMDCPPGFEETFGSHVCKLKKSLYGLKQSPRAWFEKFTQSMKKQEYTEGHADHTLFIKSGQNGMITVLIVYVDDIILTGNNEIEMERLKRNLAADLEIKDLGPLKYFLGMVVSLLTHRWTKVSNFGRKGTHQLTLEDIKEHLEAVHKILRYLKATPRKGLFFNKTNDKNVALFTDADWAGSIIDRKSTSGYCTYVWGNLVTWRSKKQGVVLWILRVLKELKIEVELPLKLYCDNKAAISIAHNPVQHDRTKHIEIDRHFIKEKIDSGTLCLPFIPSNQQTADILTKSLGRTTFEYLINKLDMIDIYAPT</sequence>
<proteinExistence type="predicted"/>
<dbReference type="EMBL" id="CASHSV030000823">
    <property type="protein sequence ID" value="CAJ2678514.1"/>
    <property type="molecule type" value="Genomic_DNA"/>
</dbReference>
<accession>A0ACB0M9I4</accession>
<protein>
    <submittedName>
        <fullName evidence="1">Uncharacterized protein</fullName>
    </submittedName>
</protein>